<keyword evidence="1" id="KW-1133">Transmembrane helix</keyword>
<keyword evidence="3" id="KW-1185">Reference proteome</keyword>
<protein>
    <submittedName>
        <fullName evidence="2">Uncharacterized protein</fullName>
    </submittedName>
</protein>
<organism evidence="2 3">
    <name type="scientific">Drosophila gunungcola</name>
    <name type="common">fruit fly</name>
    <dbReference type="NCBI Taxonomy" id="103775"/>
    <lineage>
        <taxon>Eukaryota</taxon>
        <taxon>Metazoa</taxon>
        <taxon>Ecdysozoa</taxon>
        <taxon>Arthropoda</taxon>
        <taxon>Hexapoda</taxon>
        <taxon>Insecta</taxon>
        <taxon>Pterygota</taxon>
        <taxon>Neoptera</taxon>
        <taxon>Endopterygota</taxon>
        <taxon>Diptera</taxon>
        <taxon>Brachycera</taxon>
        <taxon>Muscomorpha</taxon>
        <taxon>Ephydroidea</taxon>
        <taxon>Drosophilidae</taxon>
        <taxon>Drosophila</taxon>
        <taxon>Sophophora</taxon>
    </lineage>
</organism>
<evidence type="ECO:0000313" key="2">
    <source>
        <dbReference type="EMBL" id="KAI8037085.1"/>
    </source>
</evidence>
<dbReference type="EMBL" id="JAMKOV010000013">
    <property type="protein sequence ID" value="KAI8037085.1"/>
    <property type="molecule type" value="Genomic_DNA"/>
</dbReference>
<feature type="transmembrane region" description="Helical" evidence="1">
    <location>
        <begin position="86"/>
        <end position="105"/>
    </location>
</feature>
<gene>
    <name evidence="2" type="ORF">M5D96_009831</name>
</gene>
<dbReference type="Proteomes" id="UP001059596">
    <property type="component" value="Unassembled WGS sequence"/>
</dbReference>
<accession>A0A9Q0BMJ1</accession>
<comment type="caution">
    <text evidence="2">The sequence shown here is derived from an EMBL/GenBank/DDBJ whole genome shotgun (WGS) entry which is preliminary data.</text>
</comment>
<keyword evidence="1" id="KW-0812">Transmembrane</keyword>
<evidence type="ECO:0000313" key="3">
    <source>
        <dbReference type="Proteomes" id="UP001059596"/>
    </source>
</evidence>
<dbReference type="OrthoDB" id="7866453at2759"/>
<keyword evidence="1" id="KW-0472">Membrane</keyword>
<dbReference type="AlphaFoldDB" id="A0A9Q0BMJ1"/>
<name>A0A9Q0BMJ1_9MUSC</name>
<reference evidence="2" key="1">
    <citation type="journal article" date="2023" name="Genome Biol. Evol.">
        <title>Long-read-based Genome Assembly of Drosophila gunungcola Reveals Fewer Chemosensory Genes in Flower-breeding Species.</title>
        <authorList>
            <person name="Negi A."/>
            <person name="Liao B.Y."/>
            <person name="Yeh S.D."/>
        </authorList>
    </citation>
    <scope>NUCLEOTIDE SEQUENCE</scope>
    <source>
        <strain evidence="2">Sukarami</strain>
    </source>
</reference>
<sequence length="238" mass="27469">MSTDFRGISPAEEEFTKDQLNQFVAAFEICKRHSDAVNYGLNLWNLSWEYSVRLGHWVLLISFSKNHTCLTFTQKKKMFVNFLDDMSLGAINIFAIVLLLIPGILGQCVDCNAHWKFHCRTNYTGYYCAPGAQIHQKVTSNYTYLRTTRSNDTPYARCTPYPFQIPYIETFCCLYSPKVGCQLALNPRIFHYEKLPVSRCGDCMEHCQCLNKGAPPVQPWTMVPLLGICVMRIQWMFL</sequence>
<evidence type="ECO:0000256" key="1">
    <source>
        <dbReference type="SAM" id="Phobius"/>
    </source>
</evidence>
<proteinExistence type="predicted"/>